<gene>
    <name evidence="2" type="ORF">TCAL_11755</name>
</gene>
<evidence type="ECO:0000313" key="3">
    <source>
        <dbReference type="Proteomes" id="UP000318571"/>
    </source>
</evidence>
<feature type="compositionally biased region" description="Basic and acidic residues" evidence="1">
    <location>
        <begin position="93"/>
        <end position="104"/>
    </location>
</feature>
<reference evidence="2 3" key="1">
    <citation type="journal article" date="2018" name="Nat. Ecol. Evol.">
        <title>Genomic signatures of mitonuclear coevolution across populations of Tigriopus californicus.</title>
        <authorList>
            <person name="Barreto F.S."/>
            <person name="Watson E.T."/>
            <person name="Lima T.G."/>
            <person name="Willett C.S."/>
            <person name="Edmands S."/>
            <person name="Li W."/>
            <person name="Burton R.S."/>
        </authorList>
    </citation>
    <scope>NUCLEOTIDE SEQUENCE [LARGE SCALE GENOMIC DNA]</scope>
    <source>
        <strain evidence="2 3">San Diego</strain>
    </source>
</reference>
<keyword evidence="3" id="KW-1185">Reference proteome</keyword>
<protein>
    <submittedName>
        <fullName evidence="2">Uncharacterized protein</fullName>
    </submittedName>
</protein>
<feature type="region of interest" description="Disordered" evidence="1">
    <location>
        <begin position="79"/>
        <end position="117"/>
    </location>
</feature>
<dbReference type="OrthoDB" id="251770at2759"/>
<dbReference type="Proteomes" id="UP000318571">
    <property type="component" value="Chromosome 3"/>
</dbReference>
<evidence type="ECO:0000313" key="2">
    <source>
        <dbReference type="EMBL" id="TRY73639.1"/>
    </source>
</evidence>
<organism evidence="2 3">
    <name type="scientific">Tigriopus californicus</name>
    <name type="common">Marine copepod</name>
    <dbReference type="NCBI Taxonomy" id="6832"/>
    <lineage>
        <taxon>Eukaryota</taxon>
        <taxon>Metazoa</taxon>
        <taxon>Ecdysozoa</taxon>
        <taxon>Arthropoda</taxon>
        <taxon>Crustacea</taxon>
        <taxon>Multicrustacea</taxon>
        <taxon>Hexanauplia</taxon>
        <taxon>Copepoda</taxon>
        <taxon>Harpacticoida</taxon>
        <taxon>Harpacticidae</taxon>
        <taxon>Tigriopus</taxon>
    </lineage>
</organism>
<evidence type="ECO:0000256" key="1">
    <source>
        <dbReference type="SAM" id="MobiDB-lite"/>
    </source>
</evidence>
<comment type="caution">
    <text evidence="2">The sequence shown here is derived from an EMBL/GenBank/DDBJ whole genome shotgun (WGS) entry which is preliminary data.</text>
</comment>
<dbReference type="AlphaFoldDB" id="A0A553P7I8"/>
<accession>A0A553P7I8</accession>
<feature type="region of interest" description="Disordered" evidence="1">
    <location>
        <begin position="1"/>
        <end position="30"/>
    </location>
</feature>
<sequence>MVITSITSPQIGSIHSDADTIDQEDVPGRPVSCISPNQAVREEEIIPEIPVVQVTEKASLQIFANANLDISANSSIKHPTTEKIVPEVEEDESSPKPKAKESKEIQPSLADVPKTSTKKDTLAKMLAKQRCCVVDLNETETLKQVIGTLLRRQKDHNDCLDFENIRQKTIRFDAKGDMKNSARAISKQAIQMDVFSDSTSFSMLKSKEIENDAVFLVMLRILGFVNLQTYPRAKSMNYLLINLILRPEPKPNLDSELAAELAFDLFIRVLHQHAPTSSIARKYYLSIFRWSHDEDYGQHFEGDLSFWKFFCDIWSDYFSTEPSGQPLLALQIILTCLQRDFEYWLKHGHGSKLVESKPMIFFLFVKDTNIEIHLLDFLHQFDTKIYSDPKVWKLYWRFIAMIALMVAVRDRDTKLTFLHRREALKYKIAHCLSLSFTKVRLEPRKEYTHLSLLRPSWLSHLVTSNLLQLRLGCSSGSTASNSSGSHDDNELPRRDFQFELLVRKKTLNYSLVSQTPEEHQRLLRANIALDKFLATFYPQTIHLSWFMQQTNRHSQNPCRWMKHKSKPMDGEVIKWDSHVHDDLSSLLEKLTIINKVHEELERKNPTQTSDDVSKLTVFSNKLLFLAKD</sequence>
<proteinExistence type="predicted"/>
<feature type="compositionally biased region" description="Polar residues" evidence="1">
    <location>
        <begin position="1"/>
        <end position="13"/>
    </location>
</feature>
<name>A0A553P7I8_TIGCA</name>
<dbReference type="EMBL" id="VCGU01000007">
    <property type="protein sequence ID" value="TRY73639.1"/>
    <property type="molecule type" value="Genomic_DNA"/>
</dbReference>